<dbReference type="EMBL" id="JABWDY010028854">
    <property type="protein sequence ID" value="KAF5186776.1"/>
    <property type="molecule type" value="Genomic_DNA"/>
</dbReference>
<accession>A0A7J6VNU5</accession>
<evidence type="ECO:0000313" key="2">
    <source>
        <dbReference type="Proteomes" id="UP000554482"/>
    </source>
</evidence>
<reference evidence="1 2" key="1">
    <citation type="submission" date="2020-06" db="EMBL/GenBank/DDBJ databases">
        <title>Transcriptomic and genomic resources for Thalictrum thalictroides and T. hernandezii: Facilitating candidate gene discovery in an emerging model plant lineage.</title>
        <authorList>
            <person name="Arias T."/>
            <person name="Riano-Pachon D.M."/>
            <person name="Di Stilio V.S."/>
        </authorList>
    </citation>
    <scope>NUCLEOTIDE SEQUENCE [LARGE SCALE GENOMIC DNA]</scope>
    <source>
        <strain evidence="2">cv. WT478/WT964</strain>
        <tissue evidence="1">Leaves</tissue>
    </source>
</reference>
<dbReference type="AlphaFoldDB" id="A0A7J6VNU5"/>
<proteinExistence type="predicted"/>
<protein>
    <submittedName>
        <fullName evidence="1">Uncharacterized protein</fullName>
    </submittedName>
</protein>
<gene>
    <name evidence="1" type="ORF">FRX31_023637</name>
</gene>
<evidence type="ECO:0000313" key="1">
    <source>
        <dbReference type="EMBL" id="KAF5186776.1"/>
    </source>
</evidence>
<name>A0A7J6VNU5_THATH</name>
<sequence length="115" mass="13562">MSKRAATWHRKFIYALRCENWKQVQPKSEDTQMVALTIKNKEKEDTSYEWFQHFKAVQRSNVVEKGNETILSPETNMPMTFLSNKFGPAKDIEYNDEAMLMSTVVIVTMLMLIHW</sequence>
<comment type="caution">
    <text evidence="1">The sequence shown here is derived from an EMBL/GenBank/DDBJ whole genome shotgun (WGS) entry which is preliminary data.</text>
</comment>
<keyword evidence="2" id="KW-1185">Reference proteome</keyword>
<dbReference type="Proteomes" id="UP000554482">
    <property type="component" value="Unassembled WGS sequence"/>
</dbReference>
<organism evidence="1 2">
    <name type="scientific">Thalictrum thalictroides</name>
    <name type="common">Rue-anemone</name>
    <name type="synonym">Anemone thalictroides</name>
    <dbReference type="NCBI Taxonomy" id="46969"/>
    <lineage>
        <taxon>Eukaryota</taxon>
        <taxon>Viridiplantae</taxon>
        <taxon>Streptophyta</taxon>
        <taxon>Embryophyta</taxon>
        <taxon>Tracheophyta</taxon>
        <taxon>Spermatophyta</taxon>
        <taxon>Magnoliopsida</taxon>
        <taxon>Ranunculales</taxon>
        <taxon>Ranunculaceae</taxon>
        <taxon>Thalictroideae</taxon>
        <taxon>Thalictrum</taxon>
    </lineage>
</organism>